<comment type="caution">
    <text evidence="2">The sequence shown here is derived from an EMBL/GenBank/DDBJ whole genome shotgun (WGS) entry which is preliminary data.</text>
</comment>
<organism evidence="2 3">
    <name type="scientific">Streptomyces anatolicus</name>
    <dbReference type="NCBI Taxonomy" id="2675858"/>
    <lineage>
        <taxon>Bacteria</taxon>
        <taxon>Bacillati</taxon>
        <taxon>Actinomycetota</taxon>
        <taxon>Actinomycetes</taxon>
        <taxon>Kitasatosporales</taxon>
        <taxon>Streptomycetaceae</taxon>
        <taxon>Streptomyces</taxon>
    </lineage>
</organism>
<sequence length="50" mass="5192">MAPSAMLSISGGSAPRPHGWTKSLSDAQPVSYWLDDPGRPAPEPALTGDD</sequence>
<keyword evidence="3" id="KW-1185">Reference proteome</keyword>
<dbReference type="EMBL" id="WMBF01000377">
    <property type="protein sequence ID" value="MBW5424815.1"/>
    <property type="molecule type" value="Genomic_DNA"/>
</dbReference>
<evidence type="ECO:0000313" key="3">
    <source>
        <dbReference type="Proteomes" id="UP001197114"/>
    </source>
</evidence>
<feature type="non-terminal residue" evidence="2">
    <location>
        <position position="50"/>
    </location>
</feature>
<reference evidence="2 3" key="1">
    <citation type="submission" date="2019-11" db="EMBL/GenBank/DDBJ databases">
        <authorList>
            <person name="Ay H."/>
        </authorList>
    </citation>
    <scope>NUCLEOTIDE SEQUENCE [LARGE SCALE GENOMIC DNA]</scope>
    <source>
        <strain evidence="2 3">BG9H</strain>
    </source>
</reference>
<feature type="region of interest" description="Disordered" evidence="1">
    <location>
        <begin position="1"/>
        <end position="50"/>
    </location>
</feature>
<protein>
    <submittedName>
        <fullName evidence="2">Uncharacterized protein</fullName>
    </submittedName>
</protein>
<evidence type="ECO:0000256" key="1">
    <source>
        <dbReference type="SAM" id="MobiDB-lite"/>
    </source>
</evidence>
<proteinExistence type="predicted"/>
<accession>A0ABS6YUQ5</accession>
<evidence type="ECO:0000313" key="2">
    <source>
        <dbReference type="EMBL" id="MBW5424815.1"/>
    </source>
</evidence>
<gene>
    <name evidence="2" type="ORF">GKQ77_25160</name>
</gene>
<name>A0ABS6YUQ5_9ACTN</name>
<dbReference type="Proteomes" id="UP001197114">
    <property type="component" value="Unassembled WGS sequence"/>
</dbReference>